<keyword evidence="2" id="KW-0479">Metal-binding</keyword>
<dbReference type="PANTHER" id="PTHR14955">
    <property type="entry name" value="RETINOIC ACID INDUCED 1/TRANSCRIPTION FACTOR 20"/>
    <property type="match status" value="1"/>
</dbReference>
<dbReference type="InterPro" id="IPR052440">
    <property type="entry name" value="Trans_Reg/Chrom_Remod"/>
</dbReference>
<keyword evidence="8" id="KW-1185">Reference proteome</keyword>
<feature type="compositionally biased region" description="Polar residues" evidence="5">
    <location>
        <begin position="49"/>
        <end position="63"/>
    </location>
</feature>
<evidence type="ECO:0000256" key="2">
    <source>
        <dbReference type="ARBA" id="ARBA00022723"/>
    </source>
</evidence>
<keyword evidence="1" id="KW-0597">Phosphoprotein</keyword>
<dbReference type="Proteomes" id="UP000324632">
    <property type="component" value="Chromosome 21"/>
</dbReference>
<feature type="compositionally biased region" description="Low complexity" evidence="5">
    <location>
        <begin position="354"/>
        <end position="368"/>
    </location>
</feature>
<feature type="region of interest" description="Disordered" evidence="5">
    <location>
        <begin position="49"/>
        <end position="112"/>
    </location>
</feature>
<dbReference type="PANTHER" id="PTHR14955:SF8">
    <property type="entry name" value="SI:CH211-165G14.1-RELATED"/>
    <property type="match status" value="1"/>
</dbReference>
<comment type="caution">
    <text evidence="7">The sequence shown here is derived from an EMBL/GenBank/DDBJ whole genome shotgun (WGS) entry which is preliminary data.</text>
</comment>
<dbReference type="InterPro" id="IPR013083">
    <property type="entry name" value="Znf_RING/FYVE/PHD"/>
</dbReference>
<evidence type="ECO:0000313" key="7">
    <source>
        <dbReference type="EMBL" id="KAA0705202.1"/>
    </source>
</evidence>
<proteinExistence type="predicted"/>
<keyword evidence="3" id="KW-0863">Zinc-finger</keyword>
<feature type="domain" description="PHD-type" evidence="6">
    <location>
        <begin position="572"/>
        <end position="678"/>
    </location>
</feature>
<accession>A0A5A9N5B5</accession>
<dbReference type="PROSITE" id="PS51805">
    <property type="entry name" value="EPHD"/>
    <property type="match status" value="1"/>
</dbReference>
<dbReference type="Gene3D" id="3.30.40.10">
    <property type="entry name" value="Zinc/RING finger domain, C3HC4 (zinc finger)"/>
    <property type="match status" value="1"/>
</dbReference>
<evidence type="ECO:0000256" key="4">
    <source>
        <dbReference type="ARBA" id="ARBA00022833"/>
    </source>
</evidence>
<sequence>MDPLNQLDVMHLQESRSSVLDLSMSCRPSPLKTNPVEVLNLVKKSSWRAITSGSNNKNNNMSQRRSEWPRNPNALDHQEPASQHRGSRASGKSSRDPDSLPEPQINGPSSVRVLVDEDEACRVEMDDVWMQTKKLCKKTDSRTLGDRMEHNGLETHRKQSVNSCAETYLSDTVSVMSQTKGSSHLPQDTNAAAYTKLSTRSAVKQTAVHTLQSQCTSAKETSSCSVQSISSDDDSDIVEVPVTNSKCKTPPNCSFEIRRVIINDMHTKGRNSSTSQEIDSDGETLNSPKNVNNVPVLDGPDFKAHDVKTGSESKSLVSWMESIMIPIVPQDSDQDTNLAFPKLFPSTSDTENTSILRSPPSGASSSTSKQARKNPATNSMKRSKPRPKQKKPPHRVTVSSGGKSAASTPKKRRRKPCFSGTASMFSPPEPEIKLKYANIKEDKKEPKGDDFAPYIHMEFSSCTIVNFREADDFASKKGQQPTVSGVIPKTSCLQLGRVSTDDRFHVRSICSLCGRTANCEGLGDLHGPYYPSGVQPVCKNNSSPPAQRQEGRDLDSIYSLEDGVAQVIKWTDISSSKRQSRENCIKNDEESGVYSEHWIHGDCSIWSAGVFLVKGKLYGLGEAIRLAQGIMCSHCHIVGATLGCFFKDCPNKYHFPCALQSDCALSEENFTIRCSNHKNKSSRISVSRLKNR</sequence>
<evidence type="ECO:0000313" key="8">
    <source>
        <dbReference type="Proteomes" id="UP000324632"/>
    </source>
</evidence>
<evidence type="ECO:0000256" key="3">
    <source>
        <dbReference type="ARBA" id="ARBA00022771"/>
    </source>
</evidence>
<evidence type="ECO:0000256" key="1">
    <source>
        <dbReference type="ARBA" id="ARBA00022553"/>
    </source>
</evidence>
<feature type="region of interest" description="Disordered" evidence="5">
    <location>
        <begin position="266"/>
        <end position="308"/>
    </location>
</feature>
<dbReference type="OrthoDB" id="10029243at2759"/>
<dbReference type="SMART" id="SM00249">
    <property type="entry name" value="PHD"/>
    <property type="match status" value="1"/>
</dbReference>
<dbReference type="GO" id="GO:0005634">
    <property type="term" value="C:nucleus"/>
    <property type="evidence" value="ECO:0007669"/>
    <property type="project" value="TreeGrafter"/>
</dbReference>
<feature type="compositionally biased region" description="Polar residues" evidence="5">
    <location>
        <begin position="397"/>
        <end position="407"/>
    </location>
</feature>
<keyword evidence="4" id="KW-0862">Zinc</keyword>
<dbReference type="AlphaFoldDB" id="A0A5A9N5B5"/>
<feature type="region of interest" description="Disordered" evidence="5">
    <location>
        <begin position="331"/>
        <end position="426"/>
    </location>
</feature>
<dbReference type="Pfam" id="PF13771">
    <property type="entry name" value="zf-HC5HC2H"/>
    <property type="match status" value="1"/>
</dbReference>
<dbReference type="InterPro" id="IPR001965">
    <property type="entry name" value="Znf_PHD"/>
</dbReference>
<evidence type="ECO:0000256" key="5">
    <source>
        <dbReference type="SAM" id="MobiDB-lite"/>
    </source>
</evidence>
<protein>
    <submittedName>
        <fullName evidence="7">Transcription factor 20</fullName>
    </submittedName>
</protein>
<name>A0A5A9N5B5_9TELE</name>
<dbReference type="GO" id="GO:0006357">
    <property type="term" value="P:regulation of transcription by RNA polymerase II"/>
    <property type="evidence" value="ECO:0007669"/>
    <property type="project" value="TreeGrafter"/>
</dbReference>
<dbReference type="EMBL" id="SOYY01000021">
    <property type="protein sequence ID" value="KAA0705202.1"/>
    <property type="molecule type" value="Genomic_DNA"/>
</dbReference>
<dbReference type="GO" id="GO:0008270">
    <property type="term" value="F:zinc ion binding"/>
    <property type="evidence" value="ECO:0007669"/>
    <property type="project" value="UniProtKB-KW"/>
</dbReference>
<feature type="compositionally biased region" description="Basic residues" evidence="5">
    <location>
        <begin position="381"/>
        <end position="394"/>
    </location>
</feature>
<feature type="compositionally biased region" description="Polar residues" evidence="5">
    <location>
        <begin position="270"/>
        <end position="293"/>
    </location>
</feature>
<gene>
    <name evidence="7" type="ORF">E1301_Tti017789</name>
</gene>
<reference evidence="7 8" key="1">
    <citation type="journal article" date="2019" name="Mol. Ecol. Resour.">
        <title>Chromosome-level genome assembly of Triplophysa tibetana, a fish adapted to the harsh high-altitude environment of the Tibetan Plateau.</title>
        <authorList>
            <person name="Yang X."/>
            <person name="Liu H."/>
            <person name="Ma Z."/>
            <person name="Zou Y."/>
            <person name="Zou M."/>
            <person name="Mao Y."/>
            <person name="Li X."/>
            <person name="Wang H."/>
            <person name="Chen T."/>
            <person name="Wang W."/>
            <person name="Yang R."/>
        </authorList>
    </citation>
    <scope>NUCLEOTIDE SEQUENCE [LARGE SCALE GENOMIC DNA]</scope>
    <source>
        <strain evidence="7">TTIB1903HZAU</strain>
        <tissue evidence="7">Muscle</tissue>
    </source>
</reference>
<dbReference type="InterPro" id="IPR034732">
    <property type="entry name" value="EPHD"/>
</dbReference>
<evidence type="ECO:0000259" key="6">
    <source>
        <dbReference type="PROSITE" id="PS51805"/>
    </source>
</evidence>
<organism evidence="7 8">
    <name type="scientific">Triplophysa tibetana</name>
    <dbReference type="NCBI Taxonomy" id="1572043"/>
    <lineage>
        <taxon>Eukaryota</taxon>
        <taxon>Metazoa</taxon>
        <taxon>Chordata</taxon>
        <taxon>Craniata</taxon>
        <taxon>Vertebrata</taxon>
        <taxon>Euteleostomi</taxon>
        <taxon>Actinopterygii</taxon>
        <taxon>Neopterygii</taxon>
        <taxon>Teleostei</taxon>
        <taxon>Ostariophysi</taxon>
        <taxon>Cypriniformes</taxon>
        <taxon>Nemacheilidae</taxon>
        <taxon>Triplophysa</taxon>
    </lineage>
</organism>